<keyword evidence="3" id="KW-0732">Signal</keyword>
<feature type="transmembrane region" description="Helical" evidence="2">
    <location>
        <begin position="255"/>
        <end position="274"/>
    </location>
</feature>
<proteinExistence type="predicted"/>
<evidence type="ECO:0000256" key="3">
    <source>
        <dbReference type="SAM" id="SignalP"/>
    </source>
</evidence>
<gene>
    <name evidence="4" type="ORF">EI97DRAFT_72338</name>
</gene>
<sequence length="408" mass="45452">MVSLKTILTWTTSLCLASLVARSSPTFAPSTAITGSSVEAKSWHSMELTPTPTGNPPESDVGSGNMPQATFKDTLRRSESDERFPSSCPQVLELYCYVFPHGILGLFAHVLIMLSIILLAGGRRPIWPWRILKEPEWRGIFPVAGLSAQFAGFWSVYAWIFLWNCKASHGKKSRLLILGLPTVTLPLLCLLVVFIRWRAAYHQVVWSQENNGVPAPKDRKPLYLLFILGCLGMTTIVGLQWLFENGTCPGHLWVTNGFIAGGALVGFLAGLVYCSTPSAQELCRRLQRFRNWPYGLIKVLFIIFWSLTGALIGATLVAIAAADILVTMRRGTKPRYAGVLNDIEAPPAAKIFYFITMIWMVLPVVGLPAEKVFWPLFWLWRSRRDFGEKAKKVFQDCGSSVVRGMRLG</sequence>
<keyword evidence="2" id="KW-0812">Transmembrane</keyword>
<name>A0A6A6JGV3_WESOR</name>
<dbReference type="RefSeq" id="XP_033652872.1">
    <property type="nucleotide sequence ID" value="XM_033803035.1"/>
</dbReference>
<keyword evidence="5" id="KW-1185">Reference proteome</keyword>
<dbReference type="EMBL" id="ML986497">
    <property type="protein sequence ID" value="KAF2275333.1"/>
    <property type="molecule type" value="Genomic_DNA"/>
</dbReference>
<feature type="transmembrane region" description="Helical" evidence="2">
    <location>
        <begin position="175"/>
        <end position="195"/>
    </location>
</feature>
<protein>
    <submittedName>
        <fullName evidence="4">Uncharacterized protein</fullName>
    </submittedName>
</protein>
<dbReference type="Proteomes" id="UP000800097">
    <property type="component" value="Unassembled WGS sequence"/>
</dbReference>
<feature type="transmembrane region" description="Helical" evidence="2">
    <location>
        <begin position="222"/>
        <end position="243"/>
    </location>
</feature>
<keyword evidence="2" id="KW-1133">Transmembrane helix</keyword>
<evidence type="ECO:0000256" key="2">
    <source>
        <dbReference type="SAM" id="Phobius"/>
    </source>
</evidence>
<feature type="transmembrane region" description="Helical" evidence="2">
    <location>
        <begin position="351"/>
        <end position="374"/>
    </location>
</feature>
<feature type="transmembrane region" description="Helical" evidence="2">
    <location>
        <begin position="97"/>
        <end position="119"/>
    </location>
</feature>
<feature type="chain" id="PRO_5025641464" evidence="3">
    <location>
        <begin position="18"/>
        <end position="408"/>
    </location>
</feature>
<evidence type="ECO:0000313" key="4">
    <source>
        <dbReference type="EMBL" id="KAF2275333.1"/>
    </source>
</evidence>
<evidence type="ECO:0000313" key="5">
    <source>
        <dbReference type="Proteomes" id="UP000800097"/>
    </source>
</evidence>
<feature type="signal peptide" evidence="3">
    <location>
        <begin position="1"/>
        <end position="17"/>
    </location>
</feature>
<dbReference type="GeneID" id="54556210"/>
<keyword evidence="2" id="KW-0472">Membrane</keyword>
<organism evidence="4 5">
    <name type="scientific">Westerdykella ornata</name>
    <dbReference type="NCBI Taxonomy" id="318751"/>
    <lineage>
        <taxon>Eukaryota</taxon>
        <taxon>Fungi</taxon>
        <taxon>Dikarya</taxon>
        <taxon>Ascomycota</taxon>
        <taxon>Pezizomycotina</taxon>
        <taxon>Dothideomycetes</taxon>
        <taxon>Pleosporomycetidae</taxon>
        <taxon>Pleosporales</taxon>
        <taxon>Sporormiaceae</taxon>
        <taxon>Westerdykella</taxon>
    </lineage>
</organism>
<evidence type="ECO:0000256" key="1">
    <source>
        <dbReference type="SAM" id="MobiDB-lite"/>
    </source>
</evidence>
<accession>A0A6A6JGV3</accession>
<reference evidence="4" key="1">
    <citation type="journal article" date="2020" name="Stud. Mycol.">
        <title>101 Dothideomycetes genomes: a test case for predicting lifestyles and emergence of pathogens.</title>
        <authorList>
            <person name="Haridas S."/>
            <person name="Albert R."/>
            <person name="Binder M."/>
            <person name="Bloem J."/>
            <person name="Labutti K."/>
            <person name="Salamov A."/>
            <person name="Andreopoulos B."/>
            <person name="Baker S."/>
            <person name="Barry K."/>
            <person name="Bills G."/>
            <person name="Bluhm B."/>
            <person name="Cannon C."/>
            <person name="Castanera R."/>
            <person name="Culley D."/>
            <person name="Daum C."/>
            <person name="Ezra D."/>
            <person name="Gonzalez J."/>
            <person name="Henrissat B."/>
            <person name="Kuo A."/>
            <person name="Liang C."/>
            <person name="Lipzen A."/>
            <person name="Lutzoni F."/>
            <person name="Magnuson J."/>
            <person name="Mondo S."/>
            <person name="Nolan M."/>
            <person name="Ohm R."/>
            <person name="Pangilinan J."/>
            <person name="Park H.-J."/>
            <person name="Ramirez L."/>
            <person name="Alfaro M."/>
            <person name="Sun H."/>
            <person name="Tritt A."/>
            <person name="Yoshinaga Y."/>
            <person name="Zwiers L.-H."/>
            <person name="Turgeon B."/>
            <person name="Goodwin S."/>
            <person name="Spatafora J."/>
            <person name="Crous P."/>
            <person name="Grigoriev I."/>
        </authorList>
    </citation>
    <scope>NUCLEOTIDE SEQUENCE</scope>
    <source>
        <strain evidence="4">CBS 379.55</strain>
    </source>
</reference>
<dbReference type="AlphaFoldDB" id="A0A6A6JGV3"/>
<feature type="transmembrane region" description="Helical" evidence="2">
    <location>
        <begin position="140"/>
        <end position="163"/>
    </location>
</feature>
<feature type="region of interest" description="Disordered" evidence="1">
    <location>
        <begin position="46"/>
        <end position="68"/>
    </location>
</feature>
<feature type="transmembrane region" description="Helical" evidence="2">
    <location>
        <begin position="295"/>
        <end position="322"/>
    </location>
</feature>